<name>W4P3D2_9BACE</name>
<dbReference type="Proteomes" id="UP000018861">
    <property type="component" value="Unassembled WGS sequence"/>
</dbReference>
<reference evidence="2 3" key="1">
    <citation type="journal article" date="2014" name="Genome Announc.">
        <title>Draft Genome Sequences of Three Strains of Bacteroides pyogenes Isolated from a Cat and Swine.</title>
        <authorList>
            <person name="Sakamoto M."/>
            <person name="Oshima K."/>
            <person name="Suda W."/>
            <person name="Kitamura K."/>
            <person name="Iida T."/>
            <person name="Hattori M."/>
            <person name="Ohkuma M."/>
        </authorList>
    </citation>
    <scope>NUCLEOTIDE SEQUENCE [LARGE SCALE GENOMIC DNA]</scope>
    <source>
        <strain evidence="2 3">JCM 6292</strain>
    </source>
</reference>
<evidence type="ECO:0000256" key="1">
    <source>
        <dbReference type="SAM" id="Phobius"/>
    </source>
</evidence>
<feature type="transmembrane region" description="Helical" evidence="1">
    <location>
        <begin position="12"/>
        <end position="43"/>
    </location>
</feature>
<keyword evidence="1" id="KW-0472">Membrane</keyword>
<keyword evidence="1" id="KW-1133">Transmembrane helix</keyword>
<sequence length="85" mass="10077">MHFKMIDCLSDTLFVVLLSIGFFYCFLFALILGVLISLCRFSLDSFFYRNRRRKLIYVNKTMPRIILGALSLAFLRNNHNFTSWL</sequence>
<keyword evidence="1" id="KW-0812">Transmembrane</keyword>
<feature type="transmembrane region" description="Helical" evidence="1">
    <location>
        <begin position="55"/>
        <end position="75"/>
    </location>
</feature>
<evidence type="ECO:0000313" key="3">
    <source>
        <dbReference type="Proteomes" id="UP000018861"/>
    </source>
</evidence>
<evidence type="ECO:0000313" key="2">
    <source>
        <dbReference type="EMBL" id="GAE14150.1"/>
    </source>
</evidence>
<protein>
    <submittedName>
        <fullName evidence="2">Uncharacterized protein</fullName>
    </submittedName>
</protein>
<dbReference type="EMBL" id="BAIQ01000002">
    <property type="protein sequence ID" value="GAE14150.1"/>
    <property type="molecule type" value="Genomic_DNA"/>
</dbReference>
<proteinExistence type="predicted"/>
<organism evidence="2 3">
    <name type="scientific">Bacteroides pyogenes JCM 6292</name>
    <dbReference type="NCBI Taxonomy" id="1235809"/>
    <lineage>
        <taxon>Bacteria</taxon>
        <taxon>Pseudomonadati</taxon>
        <taxon>Bacteroidota</taxon>
        <taxon>Bacteroidia</taxon>
        <taxon>Bacteroidales</taxon>
        <taxon>Bacteroidaceae</taxon>
        <taxon>Bacteroides</taxon>
    </lineage>
</organism>
<accession>W4P3D2</accession>
<comment type="caution">
    <text evidence="2">The sequence shown here is derived from an EMBL/GenBank/DDBJ whole genome shotgun (WGS) entry which is preliminary data.</text>
</comment>
<gene>
    <name evidence="2" type="ORF">JCM6292_247</name>
</gene>
<dbReference type="AlphaFoldDB" id="W4P3D2"/>